<sequence length="210" mass="23441">MSILETPNKPVTPRHAASLVIYEQRGNDTFVLMGKRAKAHRFLPNVYVFPGGRVDTVDAFASPSFPLQQPVQDLLSQPSNMAHAVAAAAVRETHEETGLVIGKVHADQLVPDFSNLDYIARAITPSVSPIRFNTRFLMIHARHVSGDLSGSGELIDLKWVSVREAYKMQLVDVTEFVLEEMEKKLSTPAQKITKVPLFTYYRGKPLIRNT</sequence>
<evidence type="ECO:0000313" key="8">
    <source>
        <dbReference type="EMBL" id="USG60145.1"/>
    </source>
</evidence>
<evidence type="ECO:0000256" key="6">
    <source>
        <dbReference type="ARBA" id="ARBA00023211"/>
    </source>
</evidence>
<evidence type="ECO:0000256" key="1">
    <source>
        <dbReference type="ARBA" id="ARBA00001936"/>
    </source>
</evidence>
<dbReference type="PROSITE" id="PS51462">
    <property type="entry name" value="NUDIX"/>
    <property type="match status" value="1"/>
</dbReference>
<keyword evidence="6" id="KW-0464">Manganese</keyword>
<dbReference type="InterPro" id="IPR000086">
    <property type="entry name" value="NUDIX_hydrolase_dom"/>
</dbReference>
<dbReference type="PANTHER" id="PTHR12318:SF0">
    <property type="entry name" value="ACYL-COENZYME A DIPHOSPHATASE NUDT19"/>
    <property type="match status" value="1"/>
</dbReference>
<evidence type="ECO:0000256" key="2">
    <source>
        <dbReference type="ARBA" id="ARBA00001946"/>
    </source>
</evidence>
<accession>A0ABY4W342</accession>
<dbReference type="Gene3D" id="3.90.79.10">
    <property type="entry name" value="Nucleoside Triphosphate Pyrophosphohydrolase"/>
    <property type="match status" value="2"/>
</dbReference>
<comment type="cofactor">
    <cofactor evidence="1">
        <name>Mn(2+)</name>
        <dbReference type="ChEBI" id="CHEBI:29035"/>
    </cofactor>
</comment>
<keyword evidence="4" id="KW-0378">Hydrolase</keyword>
<name>A0ABY4W342_9PROT</name>
<dbReference type="SUPFAM" id="SSF55811">
    <property type="entry name" value="Nudix"/>
    <property type="match status" value="1"/>
</dbReference>
<evidence type="ECO:0000259" key="7">
    <source>
        <dbReference type="PROSITE" id="PS51462"/>
    </source>
</evidence>
<dbReference type="Pfam" id="PF00293">
    <property type="entry name" value="NUDIX"/>
    <property type="match status" value="1"/>
</dbReference>
<dbReference type="Proteomes" id="UP001056291">
    <property type="component" value="Chromosome"/>
</dbReference>
<evidence type="ECO:0000256" key="4">
    <source>
        <dbReference type="ARBA" id="ARBA00022801"/>
    </source>
</evidence>
<proteinExistence type="predicted"/>
<dbReference type="RefSeq" id="WP_251932952.1">
    <property type="nucleotide sequence ID" value="NZ_CP098747.1"/>
</dbReference>
<dbReference type="InterPro" id="IPR015797">
    <property type="entry name" value="NUDIX_hydrolase-like_dom_sf"/>
</dbReference>
<dbReference type="PANTHER" id="PTHR12318">
    <property type="entry name" value="TESTOSTERONE-REGULATED PROTEIN RP2"/>
    <property type="match status" value="1"/>
</dbReference>
<evidence type="ECO:0000313" key="9">
    <source>
        <dbReference type="Proteomes" id="UP001056291"/>
    </source>
</evidence>
<reference evidence="8" key="1">
    <citation type="submission" date="2022-06" db="EMBL/GenBank/DDBJ databases">
        <title>Sneathiella actinostolidae sp. nov., isolated from a sea anemonein the Western Pacific Ocean.</title>
        <authorList>
            <person name="Wei M.J."/>
        </authorList>
    </citation>
    <scope>NUCLEOTIDE SEQUENCE</scope>
    <source>
        <strain evidence="8">PHK-P5</strain>
    </source>
</reference>
<protein>
    <submittedName>
        <fullName evidence="8">NUDIX domain-containing protein</fullName>
    </submittedName>
</protein>
<keyword evidence="9" id="KW-1185">Reference proteome</keyword>
<evidence type="ECO:0000256" key="3">
    <source>
        <dbReference type="ARBA" id="ARBA00022723"/>
    </source>
</evidence>
<evidence type="ECO:0000256" key="5">
    <source>
        <dbReference type="ARBA" id="ARBA00022842"/>
    </source>
</evidence>
<gene>
    <name evidence="8" type="ORF">NBZ79_13265</name>
</gene>
<dbReference type="InterPro" id="IPR039121">
    <property type="entry name" value="NUDT19"/>
</dbReference>
<dbReference type="EMBL" id="CP098747">
    <property type="protein sequence ID" value="USG60145.1"/>
    <property type="molecule type" value="Genomic_DNA"/>
</dbReference>
<dbReference type="CDD" id="cd18870">
    <property type="entry name" value="NUDIX_AcylCoAdiphos_Nudt19"/>
    <property type="match status" value="1"/>
</dbReference>
<organism evidence="8 9">
    <name type="scientific">Sneathiella marina</name>
    <dbReference type="NCBI Taxonomy" id="2950108"/>
    <lineage>
        <taxon>Bacteria</taxon>
        <taxon>Pseudomonadati</taxon>
        <taxon>Pseudomonadota</taxon>
        <taxon>Alphaproteobacteria</taxon>
        <taxon>Sneathiellales</taxon>
        <taxon>Sneathiellaceae</taxon>
        <taxon>Sneathiella</taxon>
    </lineage>
</organism>
<feature type="domain" description="Nudix hydrolase" evidence="7">
    <location>
        <begin position="13"/>
        <end position="183"/>
    </location>
</feature>
<keyword evidence="5" id="KW-0460">Magnesium</keyword>
<keyword evidence="3" id="KW-0479">Metal-binding</keyword>
<comment type="cofactor">
    <cofactor evidence="2">
        <name>Mg(2+)</name>
        <dbReference type="ChEBI" id="CHEBI:18420"/>
    </cofactor>
</comment>